<keyword evidence="2" id="KW-1185">Reference proteome</keyword>
<protein>
    <submittedName>
        <fullName evidence="1">Uncharacterized protein</fullName>
    </submittedName>
</protein>
<reference evidence="1" key="1">
    <citation type="submission" date="2006-10" db="EMBL/GenBank/DDBJ databases">
        <authorList>
            <person name="Amadeo P."/>
            <person name="Zhao Q."/>
            <person name="Wortman J."/>
            <person name="Fraser-Liggett C."/>
            <person name="Carlton J."/>
        </authorList>
    </citation>
    <scope>NUCLEOTIDE SEQUENCE</scope>
    <source>
        <strain evidence="1">G3</strain>
    </source>
</reference>
<sequence>MMGKIISGNKRIDDFDNKLTEVGVQAILSEDSGSSSMIRNSEKDPIIPWNSPDLARPICSWSTFPTKPSPQLEALVNLFDSERP</sequence>
<dbReference type="VEuPathDB" id="TrichDB:TVAG_075850"/>
<proteinExistence type="predicted"/>
<dbReference type="Proteomes" id="UP000001542">
    <property type="component" value="Unassembled WGS sequence"/>
</dbReference>
<dbReference type="InParanoid" id="A2D9I2"/>
<evidence type="ECO:0000313" key="2">
    <source>
        <dbReference type="Proteomes" id="UP000001542"/>
    </source>
</evidence>
<dbReference type="EMBL" id="DS113181">
    <property type="protein sequence ID" value="EAY22838.1"/>
    <property type="molecule type" value="Genomic_DNA"/>
</dbReference>
<accession>A2D9I2</accession>
<dbReference type="AlphaFoldDB" id="A2D9I2"/>
<organism evidence="1 2">
    <name type="scientific">Trichomonas vaginalis (strain ATCC PRA-98 / G3)</name>
    <dbReference type="NCBI Taxonomy" id="412133"/>
    <lineage>
        <taxon>Eukaryota</taxon>
        <taxon>Metamonada</taxon>
        <taxon>Parabasalia</taxon>
        <taxon>Trichomonadida</taxon>
        <taxon>Trichomonadidae</taxon>
        <taxon>Trichomonas</taxon>
    </lineage>
</organism>
<name>A2D9I2_TRIV3</name>
<dbReference type="RefSeq" id="XP_001583824.1">
    <property type="nucleotide sequence ID" value="XM_001583774.1"/>
</dbReference>
<dbReference type="KEGG" id="tva:5468397"/>
<evidence type="ECO:0000313" key="1">
    <source>
        <dbReference type="EMBL" id="EAY22838.1"/>
    </source>
</evidence>
<gene>
    <name evidence="1" type="ORF">TVAG_075850</name>
</gene>
<dbReference type="VEuPathDB" id="TrichDB:TVAGG3_0294150"/>
<reference evidence="1" key="2">
    <citation type="journal article" date="2007" name="Science">
        <title>Draft genome sequence of the sexually transmitted pathogen Trichomonas vaginalis.</title>
        <authorList>
            <person name="Carlton J.M."/>
            <person name="Hirt R.P."/>
            <person name="Silva J.C."/>
            <person name="Delcher A.L."/>
            <person name="Schatz M."/>
            <person name="Zhao Q."/>
            <person name="Wortman J.R."/>
            <person name="Bidwell S.L."/>
            <person name="Alsmark U.C.M."/>
            <person name="Besteiro S."/>
            <person name="Sicheritz-Ponten T."/>
            <person name="Noel C.J."/>
            <person name="Dacks J.B."/>
            <person name="Foster P.G."/>
            <person name="Simillion C."/>
            <person name="Van de Peer Y."/>
            <person name="Miranda-Saavedra D."/>
            <person name="Barton G.J."/>
            <person name="Westrop G.D."/>
            <person name="Mueller S."/>
            <person name="Dessi D."/>
            <person name="Fiori P.L."/>
            <person name="Ren Q."/>
            <person name="Paulsen I."/>
            <person name="Zhang H."/>
            <person name="Bastida-Corcuera F.D."/>
            <person name="Simoes-Barbosa A."/>
            <person name="Brown M.T."/>
            <person name="Hayes R.D."/>
            <person name="Mukherjee M."/>
            <person name="Okumura C.Y."/>
            <person name="Schneider R."/>
            <person name="Smith A.J."/>
            <person name="Vanacova S."/>
            <person name="Villalvazo M."/>
            <person name="Haas B.J."/>
            <person name="Pertea M."/>
            <person name="Feldblyum T.V."/>
            <person name="Utterback T.R."/>
            <person name="Shu C.L."/>
            <person name="Osoegawa K."/>
            <person name="de Jong P.J."/>
            <person name="Hrdy I."/>
            <person name="Horvathova L."/>
            <person name="Zubacova Z."/>
            <person name="Dolezal P."/>
            <person name="Malik S.B."/>
            <person name="Logsdon J.M. Jr."/>
            <person name="Henze K."/>
            <person name="Gupta A."/>
            <person name="Wang C.C."/>
            <person name="Dunne R.L."/>
            <person name="Upcroft J.A."/>
            <person name="Upcroft P."/>
            <person name="White O."/>
            <person name="Salzberg S.L."/>
            <person name="Tang P."/>
            <person name="Chiu C.-H."/>
            <person name="Lee Y.-S."/>
            <person name="Embley T.M."/>
            <person name="Coombs G.H."/>
            <person name="Mottram J.C."/>
            <person name="Tachezy J."/>
            <person name="Fraser-Liggett C.M."/>
            <person name="Johnson P.J."/>
        </authorList>
    </citation>
    <scope>NUCLEOTIDE SEQUENCE [LARGE SCALE GENOMIC DNA]</scope>
    <source>
        <strain evidence="1">G3</strain>
    </source>
</reference>